<evidence type="ECO:0000256" key="7">
    <source>
        <dbReference type="ARBA" id="ARBA00022842"/>
    </source>
</evidence>
<evidence type="ECO:0000256" key="9">
    <source>
        <dbReference type="PIRSR" id="PIRSR604808-2"/>
    </source>
</evidence>
<evidence type="ECO:0000313" key="12">
    <source>
        <dbReference type="Proteomes" id="UP000472260"/>
    </source>
</evidence>
<dbReference type="GO" id="GO:0003906">
    <property type="term" value="F:DNA-(apurinic or apyrimidinic site) endonuclease activity"/>
    <property type="evidence" value="ECO:0007669"/>
    <property type="project" value="TreeGrafter"/>
</dbReference>
<evidence type="ECO:0000313" key="11">
    <source>
        <dbReference type="Ensembl" id="ENSSANP00000049868.1"/>
    </source>
</evidence>
<dbReference type="InterPro" id="IPR004808">
    <property type="entry name" value="AP_endonuc_1"/>
</dbReference>
<dbReference type="InterPro" id="IPR005135">
    <property type="entry name" value="Endo/exonuclease/phosphatase"/>
</dbReference>
<keyword evidence="6" id="KW-0378">Hydrolase</keyword>
<evidence type="ECO:0000256" key="8">
    <source>
        <dbReference type="ARBA" id="ARBA00023204"/>
    </source>
</evidence>
<feature type="binding site" evidence="9">
    <location>
        <position position="11"/>
    </location>
    <ligand>
        <name>Mg(2+)</name>
        <dbReference type="ChEBI" id="CHEBI:18420"/>
        <label>1</label>
    </ligand>
</feature>
<dbReference type="EC" id="3.1.11.2" evidence="3"/>
<dbReference type="Pfam" id="PF03372">
    <property type="entry name" value="Exo_endo_phos"/>
    <property type="match status" value="1"/>
</dbReference>
<dbReference type="AlphaFoldDB" id="A0A671NXX8"/>
<feature type="domain" description="Endonuclease/exonuclease/phosphatase" evidence="10">
    <location>
        <begin position="8"/>
        <end position="156"/>
    </location>
</feature>
<keyword evidence="8" id="KW-0234">DNA repair</keyword>
<feature type="binding site" evidence="9">
    <location>
        <position position="44"/>
    </location>
    <ligand>
        <name>Mg(2+)</name>
        <dbReference type="ChEBI" id="CHEBI:18420"/>
        <label>1</label>
    </ligand>
</feature>
<dbReference type="GO" id="GO:0046872">
    <property type="term" value="F:metal ion binding"/>
    <property type="evidence" value="ECO:0007669"/>
    <property type="project" value="UniProtKB-KW"/>
</dbReference>
<keyword evidence="5" id="KW-0227">DNA damage</keyword>
<comment type="similarity">
    <text evidence="2">Belongs to the DNA repair enzymes AP/ExoA family.</text>
</comment>
<proteinExistence type="inferred from homology"/>
<sequence>MTRSFKLITWNTCGIRDTTDVPDKRTKILQRLNELQASVAFLQETHIGINDVSHLKDIDGWEPYFSVHHSRSKGVAILIKNESPFEHIKHNIEPTGSYIVFICKLYGKCFTLVNVYNHAKEHKVLQCLSEYLRQTARGVLIVAGDFNTVLNTDFDRQYPTGHAEPLRPYLEEFILSLMLVDVWGLKNSGKRDSFTHFPHHTLTDFVNSFVDRGKLATILSLHD</sequence>
<accession>A0A671NXX8</accession>
<dbReference type="Proteomes" id="UP000472260">
    <property type="component" value="Unassembled WGS sequence"/>
</dbReference>
<name>A0A671NXX8_9TELE</name>
<comment type="catalytic activity">
    <reaction evidence="1">
        <text>Exonucleolytic cleavage in the 3'- to 5'-direction to yield nucleoside 5'-phosphates.</text>
        <dbReference type="EC" id="3.1.11.2"/>
    </reaction>
</comment>
<dbReference type="GO" id="GO:0006284">
    <property type="term" value="P:base-excision repair"/>
    <property type="evidence" value="ECO:0007669"/>
    <property type="project" value="TreeGrafter"/>
</dbReference>
<evidence type="ECO:0000256" key="1">
    <source>
        <dbReference type="ARBA" id="ARBA00000493"/>
    </source>
</evidence>
<keyword evidence="9" id="KW-0464">Manganese</keyword>
<evidence type="ECO:0000256" key="3">
    <source>
        <dbReference type="ARBA" id="ARBA00012115"/>
    </source>
</evidence>
<evidence type="ECO:0000256" key="4">
    <source>
        <dbReference type="ARBA" id="ARBA00022723"/>
    </source>
</evidence>
<dbReference type="PANTHER" id="PTHR22748:SF26">
    <property type="entry name" value="ENDONUCLEASE_EXONUCLEASE_PHOSPHATASE DOMAIN-CONTAINING PROTEIN"/>
    <property type="match status" value="1"/>
</dbReference>
<dbReference type="Ensembl" id="ENSSANT00000053016.1">
    <property type="protein sequence ID" value="ENSSANP00000049868.1"/>
    <property type="gene ID" value="ENSSANG00000025057.1"/>
</dbReference>
<comment type="cofactor">
    <cofactor evidence="9">
        <name>Mg(2+)</name>
        <dbReference type="ChEBI" id="CHEBI:18420"/>
    </cofactor>
    <cofactor evidence="9">
        <name>Mn(2+)</name>
        <dbReference type="ChEBI" id="CHEBI:29035"/>
    </cofactor>
    <text evidence="9">Probably binds two magnesium or manganese ions per subunit.</text>
</comment>
<dbReference type="Gene3D" id="3.60.10.10">
    <property type="entry name" value="Endonuclease/exonuclease/phosphatase"/>
    <property type="match status" value="1"/>
</dbReference>
<evidence type="ECO:0000259" key="10">
    <source>
        <dbReference type="Pfam" id="PF03372"/>
    </source>
</evidence>
<dbReference type="GO" id="GO:0005634">
    <property type="term" value="C:nucleus"/>
    <property type="evidence" value="ECO:0007669"/>
    <property type="project" value="TreeGrafter"/>
</dbReference>
<dbReference type="GO" id="GO:0008081">
    <property type="term" value="F:phosphoric diester hydrolase activity"/>
    <property type="evidence" value="ECO:0007669"/>
    <property type="project" value="TreeGrafter"/>
</dbReference>
<dbReference type="SUPFAM" id="SSF56219">
    <property type="entry name" value="DNase I-like"/>
    <property type="match status" value="1"/>
</dbReference>
<evidence type="ECO:0000256" key="5">
    <source>
        <dbReference type="ARBA" id="ARBA00022763"/>
    </source>
</evidence>
<organism evidence="11 12">
    <name type="scientific">Sinocyclocheilus anshuiensis</name>
    <dbReference type="NCBI Taxonomy" id="1608454"/>
    <lineage>
        <taxon>Eukaryota</taxon>
        <taxon>Metazoa</taxon>
        <taxon>Chordata</taxon>
        <taxon>Craniata</taxon>
        <taxon>Vertebrata</taxon>
        <taxon>Euteleostomi</taxon>
        <taxon>Actinopterygii</taxon>
        <taxon>Neopterygii</taxon>
        <taxon>Teleostei</taxon>
        <taxon>Ostariophysi</taxon>
        <taxon>Cypriniformes</taxon>
        <taxon>Cyprinidae</taxon>
        <taxon>Cyprininae</taxon>
        <taxon>Sinocyclocheilus</taxon>
    </lineage>
</organism>
<dbReference type="PANTHER" id="PTHR22748">
    <property type="entry name" value="AP ENDONUCLEASE"/>
    <property type="match status" value="1"/>
</dbReference>
<keyword evidence="4 9" id="KW-0479">Metal-binding</keyword>
<keyword evidence="12" id="KW-1185">Reference proteome</keyword>
<reference evidence="11" key="2">
    <citation type="submission" date="2025-09" db="UniProtKB">
        <authorList>
            <consortium name="Ensembl"/>
        </authorList>
    </citation>
    <scope>IDENTIFICATION</scope>
</reference>
<reference evidence="11" key="1">
    <citation type="submission" date="2025-08" db="UniProtKB">
        <authorList>
            <consortium name="Ensembl"/>
        </authorList>
    </citation>
    <scope>IDENTIFICATION</scope>
</reference>
<keyword evidence="7 9" id="KW-0460">Magnesium</keyword>
<dbReference type="GO" id="GO:0008311">
    <property type="term" value="F:double-stranded DNA 3'-5' DNA exonuclease activity"/>
    <property type="evidence" value="ECO:0007669"/>
    <property type="project" value="UniProtKB-EC"/>
</dbReference>
<dbReference type="InterPro" id="IPR036691">
    <property type="entry name" value="Endo/exonu/phosph_ase_sf"/>
</dbReference>
<protein>
    <recommendedName>
        <fullName evidence="3">exodeoxyribonuclease III</fullName>
        <ecNumber evidence="3">3.1.11.2</ecNumber>
    </recommendedName>
</protein>
<evidence type="ECO:0000256" key="6">
    <source>
        <dbReference type="ARBA" id="ARBA00022801"/>
    </source>
</evidence>
<evidence type="ECO:0000256" key="2">
    <source>
        <dbReference type="ARBA" id="ARBA00007092"/>
    </source>
</evidence>